<dbReference type="PANTHER" id="PTHR30273">
    <property type="entry name" value="PERIPLASMIC SIGNAL SENSOR AND SIGMA FACTOR ACTIVATOR FECR-RELATED"/>
    <property type="match status" value="1"/>
</dbReference>
<dbReference type="GO" id="GO:0016989">
    <property type="term" value="F:sigma factor antagonist activity"/>
    <property type="evidence" value="ECO:0007669"/>
    <property type="project" value="TreeGrafter"/>
</dbReference>
<feature type="domain" description="FecR protein" evidence="2">
    <location>
        <begin position="100"/>
        <end position="189"/>
    </location>
</feature>
<dbReference type="Gene3D" id="2.60.120.1440">
    <property type="match status" value="1"/>
</dbReference>
<keyword evidence="5" id="KW-1185">Reference proteome</keyword>
<dbReference type="KEGG" id="lvn:BWR22_04040"/>
<dbReference type="Pfam" id="PF16344">
    <property type="entry name" value="FecR_C"/>
    <property type="match status" value="1"/>
</dbReference>
<keyword evidence="1" id="KW-0812">Transmembrane</keyword>
<dbReference type="InterPro" id="IPR032508">
    <property type="entry name" value="FecR_C"/>
</dbReference>
<evidence type="ECO:0000256" key="1">
    <source>
        <dbReference type="SAM" id="Phobius"/>
    </source>
</evidence>
<feature type="transmembrane region" description="Helical" evidence="1">
    <location>
        <begin position="73"/>
        <end position="91"/>
    </location>
</feature>
<dbReference type="Pfam" id="PF04773">
    <property type="entry name" value="FecR"/>
    <property type="match status" value="1"/>
</dbReference>
<name>A0AAC9LK12_9FLAO</name>
<dbReference type="EMBL" id="CP019352">
    <property type="protein sequence ID" value="APX99518.1"/>
    <property type="molecule type" value="Genomic_DNA"/>
</dbReference>
<sequence>MKREDLILKWLDNNLNSQELEAFKALEDYDELIRLNKSLQQFKPENFDSDYELERLNATLKNKIKKKNNWLKPFLRVAAILAICLCGYYYYTTTLDTNFNTQLAEKENILLPDNSQVQLNAKSTLAFNKSSWKDSRDLDLNGEAYFKVAKGSKFTVHTNAGNISVLGTEFNVKNRTNLFEVTCYEGSVKVEHNTTTRILKPGESFLILNGNLVEKPIVNNTSPFWINNESAFKSMPYSQVIAEFERQYNVTFSVKDIDTNKVFTGSFAHNNLDIALQAITLPLNLTYSKNNNKISLKRE</sequence>
<dbReference type="AlphaFoldDB" id="A0AAC9LK12"/>
<organism evidence="4 5">
    <name type="scientific">Lacinutrix venerupis</name>
    <dbReference type="NCBI Taxonomy" id="1486034"/>
    <lineage>
        <taxon>Bacteria</taxon>
        <taxon>Pseudomonadati</taxon>
        <taxon>Bacteroidota</taxon>
        <taxon>Flavobacteriia</taxon>
        <taxon>Flavobacteriales</taxon>
        <taxon>Flavobacteriaceae</taxon>
        <taxon>Lacinutrix</taxon>
    </lineage>
</organism>
<dbReference type="RefSeq" id="WP_076732147.1">
    <property type="nucleotide sequence ID" value="NZ_CP019352.1"/>
</dbReference>
<proteinExistence type="predicted"/>
<reference evidence="4 5" key="1">
    <citation type="submission" date="2017-01" db="EMBL/GenBank/DDBJ databases">
        <title>Complete genome of Lacinutrix venerupis DOK2-8 isolated from seawater in Dokdo.</title>
        <authorList>
            <person name="Chi W.-J."/>
            <person name="Kim J.H."/>
        </authorList>
    </citation>
    <scope>NUCLEOTIDE SEQUENCE [LARGE SCALE GENOMIC DNA]</scope>
    <source>
        <strain evidence="4 5">DOK2-8</strain>
    </source>
</reference>
<dbReference type="PANTHER" id="PTHR30273:SF2">
    <property type="entry name" value="PROTEIN FECR"/>
    <property type="match status" value="1"/>
</dbReference>
<gene>
    <name evidence="4" type="ORF">BWR22_04040</name>
</gene>
<feature type="domain" description="Protein FecR C-terminal" evidence="3">
    <location>
        <begin position="232"/>
        <end position="294"/>
    </location>
</feature>
<dbReference type="Proteomes" id="UP000187506">
    <property type="component" value="Chromosome"/>
</dbReference>
<keyword evidence="1" id="KW-1133">Transmembrane helix</keyword>
<accession>A0AAC9LK12</accession>
<keyword evidence="1" id="KW-0472">Membrane</keyword>
<protein>
    <submittedName>
        <fullName evidence="4">Anti-sigma factor</fullName>
    </submittedName>
</protein>
<evidence type="ECO:0000313" key="4">
    <source>
        <dbReference type="EMBL" id="APX99518.1"/>
    </source>
</evidence>
<dbReference type="InterPro" id="IPR006860">
    <property type="entry name" value="FecR"/>
</dbReference>
<evidence type="ECO:0000313" key="5">
    <source>
        <dbReference type="Proteomes" id="UP000187506"/>
    </source>
</evidence>
<dbReference type="InterPro" id="IPR012373">
    <property type="entry name" value="Ferrdict_sens_TM"/>
</dbReference>
<evidence type="ECO:0000259" key="2">
    <source>
        <dbReference type="Pfam" id="PF04773"/>
    </source>
</evidence>
<dbReference type="PIRSF" id="PIRSF018266">
    <property type="entry name" value="FecR"/>
    <property type="match status" value="1"/>
</dbReference>
<evidence type="ECO:0000259" key="3">
    <source>
        <dbReference type="Pfam" id="PF16344"/>
    </source>
</evidence>
<dbReference type="Gene3D" id="3.55.50.30">
    <property type="match status" value="1"/>
</dbReference>